<evidence type="ECO:0000313" key="3">
    <source>
        <dbReference type="Proteomes" id="UP001597112"/>
    </source>
</evidence>
<accession>A0ABW3K1E1</accession>
<proteinExistence type="predicted"/>
<feature type="region of interest" description="Disordered" evidence="1">
    <location>
        <begin position="1"/>
        <end position="21"/>
    </location>
</feature>
<gene>
    <name evidence="2" type="ORF">ACFQ21_10050</name>
</gene>
<evidence type="ECO:0000313" key="2">
    <source>
        <dbReference type="EMBL" id="MFD0999651.1"/>
    </source>
</evidence>
<dbReference type="Proteomes" id="UP001597112">
    <property type="component" value="Unassembled WGS sequence"/>
</dbReference>
<keyword evidence="3" id="KW-1185">Reference proteome</keyword>
<feature type="compositionally biased region" description="Polar residues" evidence="1">
    <location>
        <begin position="1"/>
        <end position="10"/>
    </location>
</feature>
<organism evidence="2 3">
    <name type="scientific">Ohtaekwangia kribbensis</name>
    <dbReference type="NCBI Taxonomy" id="688913"/>
    <lineage>
        <taxon>Bacteria</taxon>
        <taxon>Pseudomonadati</taxon>
        <taxon>Bacteroidota</taxon>
        <taxon>Cytophagia</taxon>
        <taxon>Cytophagales</taxon>
        <taxon>Fulvivirgaceae</taxon>
        <taxon>Ohtaekwangia</taxon>
    </lineage>
</organism>
<dbReference type="RefSeq" id="WP_377578523.1">
    <property type="nucleotide sequence ID" value="NZ_JBHTKA010000002.1"/>
</dbReference>
<sequence>MSGNILQKDQSSNDRKKVVISKKVKSHAKDPFFISKTKAAEAFLNKHGLPAVFTK</sequence>
<evidence type="ECO:0000256" key="1">
    <source>
        <dbReference type="SAM" id="MobiDB-lite"/>
    </source>
</evidence>
<dbReference type="EMBL" id="JBHTKA010000002">
    <property type="protein sequence ID" value="MFD0999651.1"/>
    <property type="molecule type" value="Genomic_DNA"/>
</dbReference>
<name>A0ABW3K1E1_9BACT</name>
<comment type="caution">
    <text evidence="2">The sequence shown here is derived from an EMBL/GenBank/DDBJ whole genome shotgun (WGS) entry which is preliminary data.</text>
</comment>
<protein>
    <submittedName>
        <fullName evidence="2">Uncharacterized protein</fullName>
    </submittedName>
</protein>
<reference evidence="3" key="1">
    <citation type="journal article" date="2019" name="Int. J. Syst. Evol. Microbiol.">
        <title>The Global Catalogue of Microorganisms (GCM) 10K type strain sequencing project: providing services to taxonomists for standard genome sequencing and annotation.</title>
        <authorList>
            <consortium name="The Broad Institute Genomics Platform"/>
            <consortium name="The Broad Institute Genome Sequencing Center for Infectious Disease"/>
            <person name="Wu L."/>
            <person name="Ma J."/>
        </authorList>
    </citation>
    <scope>NUCLEOTIDE SEQUENCE [LARGE SCALE GENOMIC DNA]</scope>
    <source>
        <strain evidence="3">CCUG 58938</strain>
    </source>
</reference>